<dbReference type="Proteomes" id="UP000051783">
    <property type="component" value="Unassembled WGS sequence"/>
</dbReference>
<comment type="caution">
    <text evidence="1">The sequence shown here is derived from an EMBL/GenBank/DDBJ whole genome shotgun (WGS) entry which is preliminary data.</text>
</comment>
<protein>
    <submittedName>
        <fullName evidence="1">Uncharacterized protein</fullName>
    </submittedName>
</protein>
<name>A0A0R2M3Z7_9LACO</name>
<dbReference type="STRING" id="942150.IV64_GL000651"/>
<dbReference type="EMBL" id="JQCL01000080">
    <property type="protein sequence ID" value="KRO08561.1"/>
    <property type="molecule type" value="Genomic_DNA"/>
</dbReference>
<proteinExistence type="predicted"/>
<evidence type="ECO:0000313" key="2">
    <source>
        <dbReference type="Proteomes" id="UP000051783"/>
    </source>
</evidence>
<reference evidence="1 2" key="1">
    <citation type="journal article" date="2015" name="Genome Announc.">
        <title>Expanding the biotechnology potential of lactobacilli through comparative genomics of 213 strains and associated genera.</title>
        <authorList>
            <person name="Sun Z."/>
            <person name="Harris H.M."/>
            <person name="McCann A."/>
            <person name="Guo C."/>
            <person name="Argimon S."/>
            <person name="Zhang W."/>
            <person name="Yang X."/>
            <person name="Jeffery I.B."/>
            <person name="Cooney J.C."/>
            <person name="Kagawa T.F."/>
            <person name="Liu W."/>
            <person name="Song Y."/>
            <person name="Salvetti E."/>
            <person name="Wrobel A."/>
            <person name="Rasinkangas P."/>
            <person name="Parkhill J."/>
            <person name="Rea M.C."/>
            <person name="O'Sullivan O."/>
            <person name="Ritari J."/>
            <person name="Douillard F.P."/>
            <person name="Paul Ross R."/>
            <person name="Yang R."/>
            <person name="Briner A.E."/>
            <person name="Felis G.E."/>
            <person name="de Vos W.M."/>
            <person name="Barrangou R."/>
            <person name="Klaenhammer T.R."/>
            <person name="Caufield P.W."/>
            <person name="Cui Y."/>
            <person name="Zhang H."/>
            <person name="O'Toole P.W."/>
        </authorList>
    </citation>
    <scope>NUCLEOTIDE SEQUENCE [LARGE SCALE GENOMIC DNA]</scope>
    <source>
        <strain evidence="1 2">LMG 26013</strain>
    </source>
</reference>
<dbReference type="PATRIC" id="fig|942150.3.peg.665"/>
<sequence>MANWYKVRSFGAEAFVWQKQQRNLLLLPTDEREALIQQLKQDYFQPIYTDFVTHGWSDNSETTH</sequence>
<accession>A0A0R2M3Z7</accession>
<organism evidence="1 2">
    <name type="scientific">Lactiplantibacillus xiangfangensis</name>
    <dbReference type="NCBI Taxonomy" id="942150"/>
    <lineage>
        <taxon>Bacteria</taxon>
        <taxon>Bacillati</taxon>
        <taxon>Bacillota</taxon>
        <taxon>Bacilli</taxon>
        <taxon>Lactobacillales</taxon>
        <taxon>Lactobacillaceae</taxon>
        <taxon>Lactiplantibacillus</taxon>
    </lineage>
</organism>
<evidence type="ECO:0000313" key="1">
    <source>
        <dbReference type="EMBL" id="KRO08561.1"/>
    </source>
</evidence>
<gene>
    <name evidence="1" type="ORF">IV64_GL000651</name>
</gene>
<dbReference type="RefSeq" id="WP_057707150.1">
    <property type="nucleotide sequence ID" value="NZ_JQCL01000080.1"/>
</dbReference>
<dbReference type="OrthoDB" id="9892798at2"/>
<dbReference type="AlphaFoldDB" id="A0A0R2M3Z7"/>
<keyword evidence="2" id="KW-1185">Reference proteome</keyword>